<gene>
    <name evidence="1" type="ORF">EYC82_14925</name>
</gene>
<proteinExistence type="predicted"/>
<accession>A0ABT3T8N8</accession>
<reference evidence="1" key="1">
    <citation type="submission" date="2019-02" db="EMBL/GenBank/DDBJ databases">
        <authorList>
            <person name="Li S.-H."/>
        </authorList>
    </citation>
    <scope>NUCLEOTIDE SEQUENCE</scope>
    <source>
        <strain evidence="1">IMCC11814</strain>
    </source>
</reference>
<dbReference type="CDD" id="cd07822">
    <property type="entry name" value="SRPBCC_4"/>
    <property type="match status" value="1"/>
</dbReference>
<dbReference type="SUPFAM" id="SSF55961">
    <property type="entry name" value="Bet v1-like"/>
    <property type="match status" value="1"/>
</dbReference>
<dbReference type="Gene3D" id="3.30.530.20">
    <property type="match status" value="1"/>
</dbReference>
<dbReference type="PANTHER" id="PTHR36166:SF1">
    <property type="entry name" value="SRPBCC DOMAIN-CONTAINING PROTEIN"/>
    <property type="match status" value="1"/>
</dbReference>
<dbReference type="InterPro" id="IPR023393">
    <property type="entry name" value="START-like_dom_sf"/>
</dbReference>
<name>A0ABT3T8N8_9GAMM</name>
<dbReference type="PANTHER" id="PTHR36166">
    <property type="entry name" value="CHROMOSOME 9, WHOLE GENOME SHOTGUN SEQUENCE"/>
    <property type="match status" value="1"/>
</dbReference>
<dbReference type="RefSeq" id="WP_279250353.1">
    <property type="nucleotide sequence ID" value="NZ_SHNO01000001.1"/>
</dbReference>
<evidence type="ECO:0000313" key="2">
    <source>
        <dbReference type="Proteomes" id="UP001143304"/>
    </source>
</evidence>
<organism evidence="1 2">
    <name type="scientific">Candidatus Marimicrobium litorale</name>
    <dbReference type="NCBI Taxonomy" id="2518991"/>
    <lineage>
        <taxon>Bacteria</taxon>
        <taxon>Pseudomonadati</taxon>
        <taxon>Pseudomonadota</taxon>
        <taxon>Gammaproteobacteria</taxon>
        <taxon>Cellvibrionales</taxon>
        <taxon>Halieaceae</taxon>
        <taxon>Marimicrobium</taxon>
    </lineage>
</organism>
<dbReference type="EMBL" id="SHNO01000001">
    <property type="protein sequence ID" value="MCX2978657.1"/>
    <property type="molecule type" value="Genomic_DNA"/>
</dbReference>
<sequence length="179" mass="20295">MKLKLLLPIILVAALLFEILHFLGSARVAPLYTIHTSIALPANLPDSWNVLTDFAEYPNWNPYLTRVEGRFLVGEKVFFTLVDKNFADPLNLSATLGEVSPNKRFFWTGRAGIQGLFDTKHVFELVSSNEGASVLHHYEEFRGLIPAILPDRERRSANTRAAFERMNHALYLQLKDPDS</sequence>
<dbReference type="Proteomes" id="UP001143304">
    <property type="component" value="Unassembled WGS sequence"/>
</dbReference>
<protein>
    <submittedName>
        <fullName evidence="1">SRPBCC domain-containing protein</fullName>
    </submittedName>
</protein>
<keyword evidence="2" id="KW-1185">Reference proteome</keyword>
<evidence type="ECO:0000313" key="1">
    <source>
        <dbReference type="EMBL" id="MCX2978657.1"/>
    </source>
</evidence>
<comment type="caution">
    <text evidence="1">The sequence shown here is derived from an EMBL/GenBank/DDBJ whole genome shotgun (WGS) entry which is preliminary data.</text>
</comment>